<name>A0A6A4X5R3_AMPAM</name>
<gene>
    <name evidence="2" type="ORF">FJT64_017759</name>
</gene>
<reference evidence="2 3" key="1">
    <citation type="submission" date="2019-07" db="EMBL/GenBank/DDBJ databases">
        <title>Draft genome assembly of a fouling barnacle, Amphibalanus amphitrite (Darwin, 1854): The first reference genome for Thecostraca.</title>
        <authorList>
            <person name="Kim W."/>
        </authorList>
    </citation>
    <scope>NUCLEOTIDE SEQUENCE [LARGE SCALE GENOMIC DNA]</scope>
    <source>
        <strain evidence="2">SNU_AA5</strain>
        <tissue evidence="2">Soma without cirri and trophi</tissue>
    </source>
</reference>
<dbReference type="Proteomes" id="UP000440578">
    <property type="component" value="Unassembled WGS sequence"/>
</dbReference>
<feature type="compositionally biased region" description="Acidic residues" evidence="1">
    <location>
        <begin position="151"/>
        <end position="161"/>
    </location>
</feature>
<proteinExistence type="predicted"/>
<dbReference type="AlphaFoldDB" id="A0A6A4X5R3"/>
<sequence length="161" mass="16885">MSERLSMASSEASSMTLYERQRRPSYTYYKRHYAIRRKTRPTSVGSAAGSERRKPAAPAAGAGAAAAAAAAAAAGVVERRRPAPGSGRAAAAAPEPKPRRVSCVVQPNIAPRRKSSAYGAHPKLVRATWQGPYSLRLPPAAYCAGGSGGDTSDEDVTSTKR</sequence>
<evidence type="ECO:0000313" key="2">
    <source>
        <dbReference type="EMBL" id="KAF0311440.1"/>
    </source>
</evidence>
<protein>
    <submittedName>
        <fullName evidence="2">Uncharacterized protein</fullName>
    </submittedName>
</protein>
<dbReference type="EMBL" id="VIIS01000240">
    <property type="protein sequence ID" value="KAF0311440.1"/>
    <property type="molecule type" value="Genomic_DNA"/>
</dbReference>
<evidence type="ECO:0000313" key="3">
    <source>
        <dbReference type="Proteomes" id="UP000440578"/>
    </source>
</evidence>
<feature type="compositionally biased region" description="Polar residues" evidence="1">
    <location>
        <begin position="7"/>
        <end position="16"/>
    </location>
</feature>
<feature type="region of interest" description="Disordered" evidence="1">
    <location>
        <begin position="142"/>
        <end position="161"/>
    </location>
</feature>
<keyword evidence="3" id="KW-1185">Reference proteome</keyword>
<feature type="compositionally biased region" description="Low complexity" evidence="1">
    <location>
        <begin position="56"/>
        <end position="75"/>
    </location>
</feature>
<feature type="compositionally biased region" description="Basic residues" evidence="1">
    <location>
        <begin position="29"/>
        <end position="40"/>
    </location>
</feature>
<organism evidence="2 3">
    <name type="scientific">Amphibalanus amphitrite</name>
    <name type="common">Striped barnacle</name>
    <name type="synonym">Balanus amphitrite</name>
    <dbReference type="NCBI Taxonomy" id="1232801"/>
    <lineage>
        <taxon>Eukaryota</taxon>
        <taxon>Metazoa</taxon>
        <taxon>Ecdysozoa</taxon>
        <taxon>Arthropoda</taxon>
        <taxon>Crustacea</taxon>
        <taxon>Multicrustacea</taxon>
        <taxon>Cirripedia</taxon>
        <taxon>Thoracica</taxon>
        <taxon>Thoracicalcarea</taxon>
        <taxon>Balanomorpha</taxon>
        <taxon>Balanoidea</taxon>
        <taxon>Balanidae</taxon>
        <taxon>Amphibalaninae</taxon>
        <taxon>Amphibalanus</taxon>
    </lineage>
</organism>
<evidence type="ECO:0000256" key="1">
    <source>
        <dbReference type="SAM" id="MobiDB-lite"/>
    </source>
</evidence>
<comment type="caution">
    <text evidence="2">The sequence shown here is derived from an EMBL/GenBank/DDBJ whole genome shotgun (WGS) entry which is preliminary data.</text>
</comment>
<feature type="compositionally biased region" description="Low complexity" evidence="1">
    <location>
        <begin position="83"/>
        <end position="94"/>
    </location>
</feature>
<feature type="region of interest" description="Disordered" evidence="1">
    <location>
        <begin position="1"/>
        <end position="108"/>
    </location>
</feature>
<accession>A0A6A4X5R3</accession>
<dbReference type="OrthoDB" id="242257at2759"/>